<evidence type="ECO:0000256" key="1">
    <source>
        <dbReference type="SAM" id="MobiDB-lite"/>
    </source>
</evidence>
<dbReference type="AlphaFoldDB" id="A0AAV2FQX3"/>
<proteinExistence type="predicted"/>
<evidence type="ECO:0000313" key="3">
    <source>
        <dbReference type="Proteomes" id="UP001497516"/>
    </source>
</evidence>
<organism evidence="2 3">
    <name type="scientific">Linum trigynum</name>
    <dbReference type="NCBI Taxonomy" id="586398"/>
    <lineage>
        <taxon>Eukaryota</taxon>
        <taxon>Viridiplantae</taxon>
        <taxon>Streptophyta</taxon>
        <taxon>Embryophyta</taxon>
        <taxon>Tracheophyta</taxon>
        <taxon>Spermatophyta</taxon>
        <taxon>Magnoliopsida</taxon>
        <taxon>eudicotyledons</taxon>
        <taxon>Gunneridae</taxon>
        <taxon>Pentapetalae</taxon>
        <taxon>rosids</taxon>
        <taxon>fabids</taxon>
        <taxon>Malpighiales</taxon>
        <taxon>Linaceae</taxon>
        <taxon>Linum</taxon>
    </lineage>
</organism>
<protein>
    <submittedName>
        <fullName evidence="2">Uncharacterized protein</fullName>
    </submittedName>
</protein>
<gene>
    <name evidence="2" type="ORF">LTRI10_LOCUS40155</name>
</gene>
<accession>A0AAV2FQX3</accession>
<sequence>MKPTPSLSKAFDIATNEEQQRLISQNRRPAGEAVVLVARRDGDRGHHEHDKGRPTDDEDRPHCSYCHKCSHLCQSCWALIGYPPQNRNDSRDRGDVRGDGDVGLRFRVMDPRVIVLPRQPKYIMIRQESGCRLHC</sequence>
<keyword evidence="3" id="KW-1185">Reference proteome</keyword>
<dbReference type="PANTHER" id="PTHR34222:SF97">
    <property type="entry name" value="CATALYTIC REGION, PUTATIVE-RELATED"/>
    <property type="match status" value="1"/>
</dbReference>
<feature type="region of interest" description="Disordered" evidence="1">
    <location>
        <begin position="38"/>
        <end position="61"/>
    </location>
</feature>
<reference evidence="2 3" key="1">
    <citation type="submission" date="2024-04" db="EMBL/GenBank/DDBJ databases">
        <authorList>
            <person name="Fracassetti M."/>
        </authorList>
    </citation>
    <scope>NUCLEOTIDE SEQUENCE [LARGE SCALE GENOMIC DNA]</scope>
</reference>
<dbReference type="PANTHER" id="PTHR34222">
    <property type="entry name" value="GAG_PRE-INTEGRS DOMAIN-CONTAINING PROTEIN"/>
    <property type="match status" value="1"/>
</dbReference>
<name>A0AAV2FQX3_9ROSI</name>
<dbReference type="Proteomes" id="UP001497516">
    <property type="component" value="Chromosome 7"/>
</dbReference>
<dbReference type="EMBL" id="OZ034820">
    <property type="protein sequence ID" value="CAL1400000.1"/>
    <property type="molecule type" value="Genomic_DNA"/>
</dbReference>
<evidence type="ECO:0000313" key="2">
    <source>
        <dbReference type="EMBL" id="CAL1400000.1"/>
    </source>
</evidence>